<dbReference type="Gene3D" id="3.50.4.10">
    <property type="entry name" value="Hepatocyte Growth Factor"/>
    <property type="match status" value="1"/>
</dbReference>
<comment type="caution">
    <text evidence="2">The sequence shown here is derived from an EMBL/GenBank/DDBJ whole genome shotgun (WGS) entry which is preliminary data.</text>
</comment>
<dbReference type="OrthoDB" id="9889709at2759"/>
<keyword evidence="4" id="KW-1185">Reference proteome</keyword>
<evidence type="ECO:0000313" key="4">
    <source>
        <dbReference type="Proteomes" id="UP000663828"/>
    </source>
</evidence>
<name>A0A814QRU3_ADIRI</name>
<organism evidence="2 4">
    <name type="scientific">Adineta ricciae</name>
    <name type="common">Rotifer</name>
    <dbReference type="NCBI Taxonomy" id="249248"/>
    <lineage>
        <taxon>Eukaryota</taxon>
        <taxon>Metazoa</taxon>
        <taxon>Spiralia</taxon>
        <taxon>Gnathifera</taxon>
        <taxon>Rotifera</taxon>
        <taxon>Eurotatoria</taxon>
        <taxon>Bdelloidea</taxon>
        <taxon>Adinetida</taxon>
        <taxon>Adinetidae</taxon>
        <taxon>Adineta</taxon>
    </lineage>
</organism>
<gene>
    <name evidence="3" type="ORF">EDS130_LOCUS24856</name>
    <name evidence="2" type="ORF">XAT740_LOCUS19472</name>
</gene>
<dbReference type="EMBL" id="CAJNOR010001328">
    <property type="protein sequence ID" value="CAF1122770.1"/>
    <property type="molecule type" value="Genomic_DNA"/>
</dbReference>
<dbReference type="Proteomes" id="UP000663852">
    <property type="component" value="Unassembled WGS sequence"/>
</dbReference>
<dbReference type="AlphaFoldDB" id="A0A814QRU3"/>
<protein>
    <recommendedName>
        <fullName evidence="1">Apple domain-containing protein</fullName>
    </recommendedName>
</protein>
<reference evidence="2" key="1">
    <citation type="submission" date="2021-02" db="EMBL/GenBank/DDBJ databases">
        <authorList>
            <person name="Nowell W R."/>
        </authorList>
    </citation>
    <scope>NUCLEOTIDE SEQUENCE</scope>
</reference>
<feature type="domain" description="Apple" evidence="1">
    <location>
        <begin position="589"/>
        <end position="643"/>
    </location>
</feature>
<proteinExistence type="predicted"/>
<dbReference type="Proteomes" id="UP000663828">
    <property type="component" value="Unassembled WGS sequence"/>
</dbReference>
<dbReference type="EMBL" id="CAJNOJ010000143">
    <property type="protein sequence ID" value="CAF1191881.1"/>
    <property type="molecule type" value="Genomic_DNA"/>
</dbReference>
<accession>A0A814QRU3</accession>
<evidence type="ECO:0000313" key="3">
    <source>
        <dbReference type="EMBL" id="CAF1191881.1"/>
    </source>
</evidence>
<dbReference type="InterPro" id="IPR003609">
    <property type="entry name" value="Pan_app"/>
</dbReference>
<dbReference type="Pfam" id="PF00024">
    <property type="entry name" value="PAN_1"/>
    <property type="match status" value="1"/>
</dbReference>
<evidence type="ECO:0000259" key="1">
    <source>
        <dbReference type="Pfam" id="PF00024"/>
    </source>
</evidence>
<evidence type="ECO:0000313" key="2">
    <source>
        <dbReference type="EMBL" id="CAF1122770.1"/>
    </source>
</evidence>
<sequence length="665" mass="77055">MARPSSFHEVSTIIYTDRSNMSIAIHQHIQIEYEMRYIHISPLALLDTDQILVLDSEVTHPSIMIPLTLYTDEQIKFVLEANERQCKHVPTSCLFYQISIDTMRIIYKDTWDHSNVLHPYRGHIDFIRLELCPLLKKRLVFVNIGCTSQEICWKLRQDLRRSRKSLGLYLDYSVNNNELQEIIINDNHLRSENIHMSKFVLLSDVEQLLQNLLNAANLHSNDTHVLSQIDLSSLKETLRDNLFGKTVILNDDNSEQQWNSVYWPNRTMLRPDRVWKSLKKKHYFYLSWNRIVMNETTSDTLMDEYVQEMYDQESFDLYTKYRHLFELCQRIYGHEMVIKRSMLKLKPILAYELNQIAASKFWIRQSVHMIKREQVYSVPIRLILPSPEESSVSNTVSGAMTETTEYIDETTLSPEYQPMVPEDKDNDPSFAFTPVKILTTSLENTYTTVVDQEATTSSTMTTLFDGTTDPTTMTTETTESSTETLLRGNAVLKTIPDNTRIALYCLGAKFRVLSAIYQSTSNASFCSEDVTNTVRQLCPNAWYCLVAADKTISNEIKCTYAEKQLHIVYTCDVDRYVFGPVLIDQDSSGYDIYINGKDYIDDVESIEACGMRCLETDRCVGVVYAPKGNRCWLKHTIVSRIQVGNRNSMSVYHPQRYPDEIIDNE</sequence>